<accession>A0ABN3PJ05</accession>
<feature type="compositionally biased region" description="Low complexity" evidence="1">
    <location>
        <begin position="447"/>
        <end position="461"/>
    </location>
</feature>
<feature type="compositionally biased region" description="Pro residues" evidence="1">
    <location>
        <begin position="483"/>
        <end position="495"/>
    </location>
</feature>
<feature type="domain" description="TY-Chap N-terminal" evidence="3">
    <location>
        <begin position="1"/>
        <end position="125"/>
    </location>
</feature>
<proteinExistence type="predicted"/>
<feature type="compositionally biased region" description="Pro residues" evidence="1">
    <location>
        <begin position="360"/>
        <end position="381"/>
    </location>
</feature>
<feature type="region of interest" description="Disordered" evidence="1">
    <location>
        <begin position="271"/>
        <end position="555"/>
    </location>
</feature>
<sequence>MDWNDFAKRLAIELMRLPVQSFLILQKPGGLPYVQVMRTQDALDAEAVSSAFLSKPLNARQERLLTDLDWRPPNDRDRHNWWHRASVADRAGRPLDDLSATCEHLAGRMAAAFRDVHAVRSPLDLVYQASRSGPDGGPLALPGLGIPLAIPEDEDVPDADLETSLAEARDRGDQRAYLDLLAGAVLCLPVPGDPSRAEHHYATAQFGDGTFVLAFTSPDAMNRSLRGQAVHHRPATLTDLARNWPRPEWQLAINPGLPSAAYLDATLLQSASPPPIQETPPPVNEVTTPSVRHSAPPPAHQAPQPPAHETSPPPVYESAPPPVHPGAPAPAHEAATAAAQGSPQQPVRENTRPPLHEKAPPTPPVHETAPPPVHQAAPPPGHETSTPPVHETSPPPVYESAPPLVRPAGPAPTHEAAPPPMHETSPPPVHQSAPPPVYESAPPLVRPGASAPAHEAAPAAAQGDTRQPGHDSTRTPLHKEASPTPPVHETAPPPVHQAAPSPVYESAPSPVRSGASAAAHEGAPAAGQGSPQQPVREGARPPLRDTTASVRESVPSAAVDPNVVVMQKVVRPEHVAHYLDGGYEWVAGYVHRLQDVAELNTPQRLVRTLGLVYEGSPFSARDEGIHVIRWPAVKPVLFRRPLGGIDEWSMGIIPGGWVIEKAPFPGSGYAPGDGPAIPEFKVDSQRLPHGAEMYRIDRSGTEALVAEYDADRRRWVRLEGGA</sequence>
<dbReference type="EMBL" id="BAAATD010000002">
    <property type="protein sequence ID" value="GAA2584026.1"/>
    <property type="molecule type" value="Genomic_DNA"/>
</dbReference>
<reference evidence="4 5" key="1">
    <citation type="journal article" date="2019" name="Int. J. Syst. Evol. Microbiol.">
        <title>The Global Catalogue of Microorganisms (GCM) 10K type strain sequencing project: providing services to taxonomists for standard genome sequencing and annotation.</title>
        <authorList>
            <consortium name="The Broad Institute Genomics Platform"/>
            <consortium name="The Broad Institute Genome Sequencing Center for Infectious Disease"/>
            <person name="Wu L."/>
            <person name="Ma J."/>
        </authorList>
    </citation>
    <scope>NUCLEOTIDE SEQUENCE [LARGE SCALE GENOMIC DNA]</scope>
    <source>
        <strain evidence="4 5">JCM 6833</strain>
    </source>
</reference>
<evidence type="ECO:0008006" key="6">
    <source>
        <dbReference type="Google" id="ProtNLM"/>
    </source>
</evidence>
<dbReference type="Proteomes" id="UP001501509">
    <property type="component" value="Unassembled WGS sequence"/>
</dbReference>
<evidence type="ECO:0000259" key="3">
    <source>
        <dbReference type="Pfam" id="PF22552"/>
    </source>
</evidence>
<feature type="compositionally biased region" description="Low complexity" evidence="1">
    <location>
        <begin position="514"/>
        <end position="529"/>
    </location>
</feature>
<evidence type="ECO:0000256" key="1">
    <source>
        <dbReference type="SAM" id="MobiDB-lite"/>
    </source>
</evidence>
<dbReference type="Pfam" id="PF07179">
    <property type="entry name" value="SseB"/>
    <property type="match status" value="1"/>
</dbReference>
<gene>
    <name evidence="4" type="ORF">GCM10010411_15930</name>
</gene>
<feature type="compositionally biased region" description="Basic and acidic residues" evidence="1">
    <location>
        <begin position="349"/>
        <end position="359"/>
    </location>
</feature>
<keyword evidence="5" id="KW-1185">Reference proteome</keyword>
<evidence type="ECO:0000313" key="5">
    <source>
        <dbReference type="Proteomes" id="UP001501509"/>
    </source>
</evidence>
<organism evidence="4 5">
    <name type="scientific">Actinomadura fulvescens</name>
    <dbReference type="NCBI Taxonomy" id="46160"/>
    <lineage>
        <taxon>Bacteria</taxon>
        <taxon>Bacillati</taxon>
        <taxon>Actinomycetota</taxon>
        <taxon>Actinomycetes</taxon>
        <taxon>Streptosporangiales</taxon>
        <taxon>Thermomonosporaceae</taxon>
        <taxon>Actinomadura</taxon>
    </lineage>
</organism>
<feature type="compositionally biased region" description="Pro residues" evidence="1">
    <location>
        <begin position="272"/>
        <end position="283"/>
    </location>
</feature>
<feature type="compositionally biased region" description="Pro residues" evidence="1">
    <location>
        <begin position="417"/>
        <end position="437"/>
    </location>
</feature>
<feature type="compositionally biased region" description="Low complexity" evidence="1">
    <location>
        <begin position="329"/>
        <end position="339"/>
    </location>
</feature>
<evidence type="ECO:0000259" key="2">
    <source>
        <dbReference type="Pfam" id="PF07179"/>
    </source>
</evidence>
<feature type="compositionally biased region" description="Basic and acidic residues" evidence="1">
    <location>
        <begin position="467"/>
        <end position="481"/>
    </location>
</feature>
<dbReference type="Pfam" id="PF22552">
    <property type="entry name" value="TY-Chap3"/>
    <property type="match status" value="1"/>
</dbReference>
<feature type="domain" description="SseB protein N-terminal" evidence="2">
    <location>
        <begin position="161"/>
        <end position="268"/>
    </location>
</feature>
<dbReference type="InterPro" id="IPR054344">
    <property type="entry name" value="TY-Chap_N"/>
</dbReference>
<dbReference type="InterPro" id="IPR009839">
    <property type="entry name" value="SseB_N"/>
</dbReference>
<name>A0ABN3PJ05_9ACTN</name>
<feature type="compositionally biased region" description="Pro residues" evidence="1">
    <location>
        <begin position="295"/>
        <end position="328"/>
    </location>
</feature>
<dbReference type="RefSeq" id="WP_344539197.1">
    <property type="nucleotide sequence ID" value="NZ_BAAATD010000002.1"/>
</dbReference>
<comment type="caution">
    <text evidence="4">The sequence shown here is derived from an EMBL/GenBank/DDBJ whole genome shotgun (WGS) entry which is preliminary data.</text>
</comment>
<protein>
    <recommendedName>
        <fullName evidence="6">SseB protein N-terminal domain-containing protein</fullName>
    </recommendedName>
</protein>
<evidence type="ECO:0000313" key="4">
    <source>
        <dbReference type="EMBL" id="GAA2584026.1"/>
    </source>
</evidence>